<evidence type="ECO:0000256" key="3">
    <source>
        <dbReference type="ARBA" id="ARBA00012584"/>
    </source>
</evidence>
<keyword evidence="6 13" id="KW-0808">Transferase</keyword>
<comment type="function">
    <text evidence="13">Required for the formation of a threonylcarbamoyl group on adenosine at position 37 (t(6)A37) in tRNAs that read codons beginning with adenine.</text>
</comment>
<evidence type="ECO:0000256" key="1">
    <source>
        <dbReference type="ARBA" id="ARBA00004496"/>
    </source>
</evidence>
<protein>
    <recommendedName>
        <fullName evidence="4 13">Threonylcarbamoyl-AMP synthase</fullName>
        <shortName evidence="13">TC-AMP synthase</shortName>
        <ecNumber evidence="3 13">2.7.7.87</ecNumber>
    </recommendedName>
    <alternativeName>
        <fullName evidence="11 13">L-threonylcarbamoyladenylate synthase</fullName>
    </alternativeName>
</protein>
<evidence type="ECO:0000256" key="4">
    <source>
        <dbReference type="ARBA" id="ARBA00015492"/>
    </source>
</evidence>
<evidence type="ECO:0000256" key="13">
    <source>
        <dbReference type="PIRNR" id="PIRNR004930"/>
    </source>
</evidence>
<dbReference type="InterPro" id="IPR006070">
    <property type="entry name" value="Sua5-like_dom"/>
</dbReference>
<evidence type="ECO:0000256" key="7">
    <source>
        <dbReference type="ARBA" id="ARBA00022694"/>
    </source>
</evidence>
<organism evidence="15 16">
    <name type="scientific">Dehalobacterium formicoaceticum</name>
    <dbReference type="NCBI Taxonomy" id="51515"/>
    <lineage>
        <taxon>Bacteria</taxon>
        <taxon>Bacillati</taxon>
        <taxon>Bacillota</taxon>
        <taxon>Clostridia</taxon>
        <taxon>Eubacteriales</taxon>
        <taxon>Peptococcaceae</taxon>
        <taxon>Dehalobacterium</taxon>
    </lineage>
</organism>
<comment type="subcellular location">
    <subcellularLocation>
        <location evidence="1 13">Cytoplasm</location>
    </subcellularLocation>
</comment>
<dbReference type="GO" id="GO:0061710">
    <property type="term" value="F:L-threonylcarbamoyladenylate synthase"/>
    <property type="evidence" value="ECO:0007669"/>
    <property type="project" value="UniProtKB-EC"/>
</dbReference>
<dbReference type="Pfam" id="PF01300">
    <property type="entry name" value="Sua5_yciO_yrdC"/>
    <property type="match status" value="1"/>
</dbReference>
<dbReference type="PROSITE" id="PS51163">
    <property type="entry name" value="YRDC"/>
    <property type="match status" value="1"/>
</dbReference>
<keyword evidence="7 13" id="KW-0819">tRNA processing</keyword>
<dbReference type="Gene3D" id="3.90.870.10">
    <property type="entry name" value="DHBP synthase"/>
    <property type="match status" value="1"/>
</dbReference>
<dbReference type="Pfam" id="PF03481">
    <property type="entry name" value="Sua5_C"/>
    <property type="match status" value="1"/>
</dbReference>
<dbReference type="RefSeq" id="WP_257913104.1">
    <property type="nucleotide sequence ID" value="NZ_JANPWE010000003.1"/>
</dbReference>
<dbReference type="EC" id="2.7.7.87" evidence="3 13"/>
<proteinExistence type="inferred from homology"/>
<dbReference type="InterPro" id="IPR005145">
    <property type="entry name" value="Sua5_C"/>
</dbReference>
<evidence type="ECO:0000259" key="14">
    <source>
        <dbReference type="PROSITE" id="PS51163"/>
    </source>
</evidence>
<evidence type="ECO:0000256" key="2">
    <source>
        <dbReference type="ARBA" id="ARBA00007663"/>
    </source>
</evidence>
<dbReference type="PIRSF" id="PIRSF004930">
    <property type="entry name" value="Tln_factor_SUA5"/>
    <property type="match status" value="1"/>
</dbReference>
<dbReference type="InterPro" id="IPR050156">
    <property type="entry name" value="TC-AMP_synthase_SUA5"/>
</dbReference>
<gene>
    <name evidence="15" type="ORF">NVS47_07910</name>
</gene>
<keyword evidence="8 13" id="KW-0548">Nucleotidyltransferase</keyword>
<dbReference type="InterPro" id="IPR038385">
    <property type="entry name" value="Sua5/YwlC_C"/>
</dbReference>
<sequence length="350" mass="37811">MQTEYIKLDPEHMDKAALKKGALLLRQGEVVAFPTETVYGLGANALDPAGVDKIFLAKGRPGDNPLIVHVAHPDQLKPLVTEISSGAYALMERFWPGPLTLIFPKSTLVPSNVTGGLNTVALRMPGHPVALALLQEAGVPVAAPSANLSGKPSPTVGEHVWTDLMGKIPLILDGGETQYGVESTVLDLTTTPPMILRPGGVTLEEIQEVIGEVRQDPALKANQPPRSPGMKYTHYAPEAEVLIMEGSEQEITSLIVNHYQRLVKTGQKIALLVSEETARELEHQLVPDYLEILGPRKNLSLVAHRLFSALRHADFHGVDLILIEAFSDQGLGAAVMNRMRKAAGNKVLKS</sequence>
<dbReference type="SUPFAM" id="SSF55821">
    <property type="entry name" value="YrdC/RibB"/>
    <property type="match status" value="1"/>
</dbReference>
<evidence type="ECO:0000256" key="12">
    <source>
        <dbReference type="ARBA" id="ARBA00048366"/>
    </source>
</evidence>
<evidence type="ECO:0000256" key="5">
    <source>
        <dbReference type="ARBA" id="ARBA00022490"/>
    </source>
</evidence>
<feature type="domain" description="YrdC-like" evidence="14">
    <location>
        <begin position="15"/>
        <end position="201"/>
    </location>
</feature>
<keyword evidence="10 13" id="KW-0067">ATP-binding</keyword>
<evidence type="ECO:0000256" key="8">
    <source>
        <dbReference type="ARBA" id="ARBA00022695"/>
    </source>
</evidence>
<evidence type="ECO:0000256" key="10">
    <source>
        <dbReference type="ARBA" id="ARBA00022840"/>
    </source>
</evidence>
<evidence type="ECO:0000313" key="15">
    <source>
        <dbReference type="EMBL" id="MCR6545441.1"/>
    </source>
</evidence>
<evidence type="ECO:0000256" key="11">
    <source>
        <dbReference type="ARBA" id="ARBA00029774"/>
    </source>
</evidence>
<evidence type="ECO:0000313" key="16">
    <source>
        <dbReference type="Proteomes" id="UP001524944"/>
    </source>
</evidence>
<evidence type="ECO:0000256" key="6">
    <source>
        <dbReference type="ARBA" id="ARBA00022679"/>
    </source>
</evidence>
<keyword evidence="9 13" id="KW-0547">Nucleotide-binding</keyword>
<dbReference type="EMBL" id="JANPWE010000003">
    <property type="protein sequence ID" value="MCR6545441.1"/>
    <property type="molecule type" value="Genomic_DNA"/>
</dbReference>
<dbReference type="Gene3D" id="3.40.50.11030">
    <property type="entry name" value="Threonylcarbamoyl-AMP synthase, C-terminal domain"/>
    <property type="match status" value="1"/>
</dbReference>
<dbReference type="NCBIfam" id="TIGR00057">
    <property type="entry name" value="L-threonylcarbamoyladenylate synthase"/>
    <property type="match status" value="1"/>
</dbReference>
<reference evidence="15 16" key="1">
    <citation type="submission" date="2022-08" db="EMBL/GenBank/DDBJ databases">
        <title>Proteogenomics of the novel Dehalobacterium formicoaceticum strain EZ94 highlights a key role of methyltransferases during anaerobic dichloromethane degradation.</title>
        <authorList>
            <person name="Wasmund K."/>
        </authorList>
    </citation>
    <scope>NUCLEOTIDE SEQUENCE [LARGE SCALE GENOMIC DNA]</scope>
    <source>
        <strain evidence="15 16">EZ94</strain>
    </source>
</reference>
<dbReference type="InterPro" id="IPR017945">
    <property type="entry name" value="DHBP_synth_RibB-like_a/b_dom"/>
</dbReference>
<evidence type="ECO:0000256" key="9">
    <source>
        <dbReference type="ARBA" id="ARBA00022741"/>
    </source>
</evidence>
<dbReference type="InterPro" id="IPR010923">
    <property type="entry name" value="T(6)A37_SUA5"/>
</dbReference>
<keyword evidence="16" id="KW-1185">Reference proteome</keyword>
<dbReference type="PANTHER" id="PTHR17490:SF16">
    <property type="entry name" value="THREONYLCARBAMOYL-AMP SYNTHASE"/>
    <property type="match status" value="1"/>
</dbReference>
<comment type="caution">
    <text evidence="15">The sequence shown here is derived from an EMBL/GenBank/DDBJ whole genome shotgun (WGS) entry which is preliminary data.</text>
</comment>
<name>A0ABT1Y6X5_9FIRM</name>
<comment type="similarity">
    <text evidence="2 13">Belongs to the SUA5 family.</text>
</comment>
<keyword evidence="5 13" id="KW-0963">Cytoplasm</keyword>
<dbReference type="PANTHER" id="PTHR17490">
    <property type="entry name" value="SUA5"/>
    <property type="match status" value="1"/>
</dbReference>
<comment type="catalytic activity">
    <reaction evidence="12 13">
        <text>L-threonine + hydrogencarbonate + ATP = L-threonylcarbamoyladenylate + diphosphate + H2O</text>
        <dbReference type="Rhea" id="RHEA:36407"/>
        <dbReference type="ChEBI" id="CHEBI:15377"/>
        <dbReference type="ChEBI" id="CHEBI:17544"/>
        <dbReference type="ChEBI" id="CHEBI:30616"/>
        <dbReference type="ChEBI" id="CHEBI:33019"/>
        <dbReference type="ChEBI" id="CHEBI:57926"/>
        <dbReference type="ChEBI" id="CHEBI:73682"/>
        <dbReference type="EC" id="2.7.7.87"/>
    </reaction>
</comment>
<dbReference type="Proteomes" id="UP001524944">
    <property type="component" value="Unassembled WGS sequence"/>
</dbReference>
<accession>A0ABT1Y6X5</accession>